<organism evidence="8 9">
    <name type="scientific">Plectus sambesii</name>
    <dbReference type="NCBI Taxonomy" id="2011161"/>
    <lineage>
        <taxon>Eukaryota</taxon>
        <taxon>Metazoa</taxon>
        <taxon>Ecdysozoa</taxon>
        <taxon>Nematoda</taxon>
        <taxon>Chromadorea</taxon>
        <taxon>Plectida</taxon>
        <taxon>Plectina</taxon>
        <taxon>Plectoidea</taxon>
        <taxon>Plectidae</taxon>
        <taxon>Plectus</taxon>
    </lineage>
</organism>
<dbReference type="CDD" id="cd03784">
    <property type="entry name" value="GT1_Gtf-like"/>
    <property type="match status" value="1"/>
</dbReference>
<evidence type="ECO:0000256" key="4">
    <source>
        <dbReference type="ARBA" id="ARBA00022679"/>
    </source>
</evidence>
<evidence type="ECO:0000256" key="7">
    <source>
        <dbReference type="SAM" id="SignalP"/>
    </source>
</evidence>
<evidence type="ECO:0000313" key="9">
    <source>
        <dbReference type="WBParaSite" id="PSAMB.scaffold379size53865.g5157.t1"/>
    </source>
</evidence>
<keyword evidence="6" id="KW-1133">Transmembrane helix</keyword>
<keyword evidence="7" id="KW-0732">Signal</keyword>
<keyword evidence="3" id="KW-0328">Glycosyltransferase</keyword>
<dbReference type="AlphaFoldDB" id="A0A914WBT3"/>
<dbReference type="PANTHER" id="PTHR48043:SF145">
    <property type="entry name" value="FI06409P-RELATED"/>
    <property type="match status" value="1"/>
</dbReference>
<dbReference type="FunFam" id="3.40.50.2000:FF:000021">
    <property type="entry name" value="UDP-glucuronosyltransferase"/>
    <property type="match status" value="1"/>
</dbReference>
<evidence type="ECO:0000256" key="3">
    <source>
        <dbReference type="ARBA" id="ARBA00022676"/>
    </source>
</evidence>
<evidence type="ECO:0000256" key="1">
    <source>
        <dbReference type="ARBA" id="ARBA00009995"/>
    </source>
</evidence>
<dbReference type="WBParaSite" id="PSAMB.scaffold379size53865.g5157.t1">
    <property type="protein sequence ID" value="PSAMB.scaffold379size53865.g5157.t1"/>
    <property type="gene ID" value="PSAMB.scaffold379size53865.g5157"/>
</dbReference>
<name>A0A914WBT3_9BILA</name>
<dbReference type="EC" id="2.4.1.17" evidence="2"/>
<feature type="signal peptide" evidence="7">
    <location>
        <begin position="1"/>
        <end position="18"/>
    </location>
</feature>
<keyword evidence="6" id="KW-0472">Membrane</keyword>
<keyword evidence="6" id="KW-0812">Transmembrane</keyword>
<sequence length="535" mass="60585">MLRTLLLVALCMYAPVNGHKILVTCLGASGSQNLIMYRLADMLGARGNDVTVLKWKIFPEAKGIKLEYAKEIIYPMIEDDQLLEQIRVKTGETPWIEEQSAFDIDFSFINRVLTAFKGGCSRFLNDTTHPAQKQFMSTKYDAIVIHALDFCSFGLAKVVNNPSTIWMSTAFMIDPLAKYSGVPFPASFVPTAMSTFTDKMTFPQRIINFVQTGVFTSAVEYFVLSGYTELFRAKYGDDFPSIPDLMRETQLYFINADPFFEYARPTQHNVIYMGGMTMQKPEPMNEEWTKLLENAPGEGIVVFSLGSVARTEYMPIEKKEALVKAFAKFPQFTFFFRIDGDVPTLPKNVRHIGWMPQKELLGHPKVKAFITHAGYNSLTEATFLGVPLIMLPLFGDQPSNAKRVERLGLGVSLDRLSLTVESIESALSTVLLDKGYKERAMRLSQMIQQKPVQSADLALKWVEFLAQFRTVDNLLPESRHMGWVQYHSLDVISILILAVFLIFFLMYKLVCCCCCRCCRRSGSSSADAQKKRKHE</sequence>
<keyword evidence="8" id="KW-1185">Reference proteome</keyword>
<dbReference type="InterPro" id="IPR050271">
    <property type="entry name" value="UDP-glycosyltransferase"/>
</dbReference>
<accession>A0A914WBT3</accession>
<evidence type="ECO:0000256" key="2">
    <source>
        <dbReference type="ARBA" id="ARBA00012544"/>
    </source>
</evidence>
<feature type="chain" id="PRO_5037172395" description="glucuronosyltransferase" evidence="7">
    <location>
        <begin position="19"/>
        <end position="535"/>
    </location>
</feature>
<protein>
    <recommendedName>
        <fullName evidence="2">glucuronosyltransferase</fullName>
        <ecNumber evidence="2">2.4.1.17</ecNumber>
    </recommendedName>
</protein>
<comment type="catalytic activity">
    <reaction evidence="5">
        <text>glucuronate acceptor + UDP-alpha-D-glucuronate = acceptor beta-D-glucuronoside + UDP + H(+)</text>
        <dbReference type="Rhea" id="RHEA:21032"/>
        <dbReference type="ChEBI" id="CHEBI:15378"/>
        <dbReference type="ChEBI" id="CHEBI:58052"/>
        <dbReference type="ChEBI" id="CHEBI:58223"/>
        <dbReference type="ChEBI" id="CHEBI:132367"/>
        <dbReference type="ChEBI" id="CHEBI:132368"/>
        <dbReference type="EC" id="2.4.1.17"/>
    </reaction>
</comment>
<proteinExistence type="inferred from homology"/>
<reference evidence="9" key="1">
    <citation type="submission" date="2022-11" db="UniProtKB">
        <authorList>
            <consortium name="WormBaseParasite"/>
        </authorList>
    </citation>
    <scope>IDENTIFICATION</scope>
</reference>
<dbReference type="PANTHER" id="PTHR48043">
    <property type="entry name" value="EG:EG0003.4 PROTEIN-RELATED"/>
    <property type="match status" value="1"/>
</dbReference>
<dbReference type="Gene3D" id="3.40.50.2000">
    <property type="entry name" value="Glycogen Phosphorylase B"/>
    <property type="match status" value="1"/>
</dbReference>
<comment type="similarity">
    <text evidence="1">Belongs to the UDP-glycosyltransferase family.</text>
</comment>
<dbReference type="InterPro" id="IPR002213">
    <property type="entry name" value="UDP_glucos_trans"/>
</dbReference>
<keyword evidence="4" id="KW-0808">Transferase</keyword>
<dbReference type="Pfam" id="PF00201">
    <property type="entry name" value="UDPGT"/>
    <property type="match status" value="1"/>
</dbReference>
<dbReference type="GO" id="GO:0015020">
    <property type="term" value="F:glucuronosyltransferase activity"/>
    <property type="evidence" value="ECO:0007669"/>
    <property type="project" value="UniProtKB-EC"/>
</dbReference>
<evidence type="ECO:0000313" key="8">
    <source>
        <dbReference type="Proteomes" id="UP000887566"/>
    </source>
</evidence>
<evidence type="ECO:0000256" key="6">
    <source>
        <dbReference type="SAM" id="Phobius"/>
    </source>
</evidence>
<feature type="transmembrane region" description="Helical" evidence="6">
    <location>
        <begin position="489"/>
        <end position="510"/>
    </location>
</feature>
<dbReference type="SUPFAM" id="SSF53756">
    <property type="entry name" value="UDP-Glycosyltransferase/glycogen phosphorylase"/>
    <property type="match status" value="1"/>
</dbReference>
<dbReference type="Proteomes" id="UP000887566">
    <property type="component" value="Unplaced"/>
</dbReference>
<evidence type="ECO:0000256" key="5">
    <source>
        <dbReference type="ARBA" id="ARBA00047475"/>
    </source>
</evidence>